<name>A0A7W7YC91_9BACT</name>
<dbReference type="Proteomes" id="UP000590740">
    <property type="component" value="Unassembled WGS sequence"/>
</dbReference>
<dbReference type="AlphaFoldDB" id="A0A7W7YC91"/>
<dbReference type="RefSeq" id="WP_184340464.1">
    <property type="nucleotide sequence ID" value="NZ_JACHIG010000006.1"/>
</dbReference>
<sequence>MYYPLNFRFKLMTFTPEIDVTDAYGGTICHVRQQFFRLREKVDVYADDSERTLLATIEADRVIDWSARYTFRAPDGRELGAVGRQGMRSLWRAHYDVYAPGAETPTFVIQESNPFVKLLDGLVGEIPILGMFTGYMLHPSYIATRGEGGPPVLKLTKKPALLEGRFALTQEGPANEGEQLALLLSFLMMNLLEKNRG</sequence>
<organism evidence="1 2">
    <name type="scientific">Prosthecobacter vanneervenii</name>
    <dbReference type="NCBI Taxonomy" id="48466"/>
    <lineage>
        <taxon>Bacteria</taxon>
        <taxon>Pseudomonadati</taxon>
        <taxon>Verrucomicrobiota</taxon>
        <taxon>Verrucomicrobiia</taxon>
        <taxon>Verrucomicrobiales</taxon>
        <taxon>Verrucomicrobiaceae</taxon>
        <taxon>Prosthecobacter</taxon>
    </lineage>
</organism>
<evidence type="ECO:0000313" key="1">
    <source>
        <dbReference type="EMBL" id="MBB5033541.1"/>
    </source>
</evidence>
<gene>
    <name evidence="1" type="ORF">HNQ65_003129</name>
</gene>
<reference evidence="1 2" key="1">
    <citation type="submission" date="2020-08" db="EMBL/GenBank/DDBJ databases">
        <title>Genomic Encyclopedia of Type Strains, Phase IV (KMG-IV): sequencing the most valuable type-strain genomes for metagenomic binning, comparative biology and taxonomic classification.</title>
        <authorList>
            <person name="Goeker M."/>
        </authorList>
    </citation>
    <scope>NUCLEOTIDE SEQUENCE [LARGE SCALE GENOMIC DNA]</scope>
    <source>
        <strain evidence="1 2">DSM 12252</strain>
    </source>
</reference>
<keyword evidence="2" id="KW-1185">Reference proteome</keyword>
<comment type="caution">
    <text evidence="1">The sequence shown here is derived from an EMBL/GenBank/DDBJ whole genome shotgun (WGS) entry which is preliminary data.</text>
</comment>
<dbReference type="EMBL" id="JACHIG010000006">
    <property type="protein sequence ID" value="MBB5033541.1"/>
    <property type="molecule type" value="Genomic_DNA"/>
</dbReference>
<proteinExistence type="predicted"/>
<protein>
    <submittedName>
        <fullName evidence="1">Uncharacterized protein</fullName>
    </submittedName>
</protein>
<accession>A0A7W7YC91</accession>
<evidence type="ECO:0000313" key="2">
    <source>
        <dbReference type="Proteomes" id="UP000590740"/>
    </source>
</evidence>